<comment type="subcellular location">
    <subcellularLocation>
        <location evidence="1">Membrane</location>
        <topology evidence="1">Single-pass membrane protein</topology>
    </subcellularLocation>
</comment>
<feature type="coiled-coil region" evidence="12">
    <location>
        <begin position="203"/>
        <end position="230"/>
    </location>
</feature>
<dbReference type="OrthoDB" id="21182at2759"/>
<sequence>MEWNEVVDYLSSRTKLHVLNLEDIKELSQRLEVDSLSPNKFINGNNVGEVFKEVLNTYYYYKSHGKNGFAIESMIEEMKKVQRLERLTAELRAYYLTKLRIKQQIPITPFKKADQKKSQMYSLSLEENSEIAQLRSEVAELRQKINESTSGINRVPSSPRPPIRRKQSNTPERTSAALDSKNQKKTLARMTKLCLGALKSNLISIWENTYKQLKKEIIETKTELSSIAEKVSHCPNGNIGIGSEVSEDIFKLKNQTQILSDNILRTDKSVIGFQGQLGTLQEQIGNCNEQIKMHLSKKVGSEQKFKSSYDNNKEAITKMDLTIGRLISNDLPNLTIRLKDCESTIDKQVSSAEHDVRIDALHKEFEKKKRRKTVELRENMGKIIKQDEENTKNIKSLEQSSTTMAKEIKNCTELSLKKASDVNKLQNQVNGIVKEIKDCQTKGKELSSNLESVKNVFEEERKEEKLNISKLETSLGKTLKSQEKIEKELSSNKDNLAEQVRSKVEFCSDSLKKEINFCKKELNCCRNEVSDMGKDIIKHLEDEKLHINSSFKPFNKDIETMNHKITSCLGDMNNASEQYSGIKADFDDFKLSERSKYTLLDKKQKDINTFCEDINATIYRTEEDIKDIRLDKSGRMFRKGLDQTQSFNSFKEDLAQFKSSIQTSSKGVNALEDKYANEFLSVKKRIDGLVTSKKIRDKLVKDVERIDKKLEQYHEKKRYHYPRTQSRKLDKRMDELHENEVKSRENIAPLICNFKEAMDANFTYVIQHVMENQKFIDSIRKLMEESTQAESAGEISFLIILSAGGFWRSLCDNEWGYTLVCSPQVNENGHHIGGQGKWGNCGPNCPIPPDDREDEKVSSPPSSPTTLPEKPCFEDNTAYFGNNYRIGSENPQKSRLACQESCANHPECLFWTWVTMCLALKIVFYQRQKKMNSESQRRINAIMINLSGGTSGNCIPERWKCDYHRDCDGGEDEYDCPPPSCDAGQFSCAAYKFNHTFCISPYFRCDKFPDCHDKSDEQGCEYRVCQKDDHHCGNGFCVPNEKKNVMEFRCASGEKCIAQYQKCNHREECEDGSDEKDCNFPPCHSGQFRCQNHLCIPARWRCDGYRDCTDGTDEFNCTAIACPENKFNCPKGDSDLSPKCIDKSKLCDGHADCDDGADERTACSKSLCDSLFCEFDCKSSLEGGICSCPSGRQLANDTKTCIDLNECEEWGYCDQKCTNSFGTYSCSCADGYERRDSNCVAKATYPKMSLFAEHVDDMIYQFDQNGKEIKKVTNASDASDIDFNWRRRKDYSSLTQKKERFTMYMLILHI</sequence>
<keyword evidence="2 10" id="KW-0245">EGF-like domain</keyword>
<dbReference type="PROSITE" id="PS01186">
    <property type="entry name" value="EGF_2"/>
    <property type="match status" value="1"/>
</dbReference>
<feature type="compositionally biased region" description="Low complexity" evidence="13">
    <location>
        <begin position="858"/>
        <end position="868"/>
    </location>
</feature>
<keyword evidence="3" id="KW-0812">Transmembrane</keyword>
<dbReference type="Pfam" id="PF00057">
    <property type="entry name" value="Ldl_recept_a"/>
    <property type="match status" value="4"/>
</dbReference>
<dbReference type="SUPFAM" id="SSF57424">
    <property type="entry name" value="LDL receptor-like module"/>
    <property type="match status" value="4"/>
</dbReference>
<dbReference type="InterPro" id="IPR000742">
    <property type="entry name" value="EGF"/>
</dbReference>
<dbReference type="Gene3D" id="4.10.400.10">
    <property type="entry name" value="Low-density Lipoprotein Receptor"/>
    <property type="match status" value="5"/>
</dbReference>
<reference evidence="14" key="1">
    <citation type="submission" date="2021-02" db="EMBL/GenBank/DDBJ databases">
        <authorList>
            <person name="Bekaert M."/>
        </authorList>
    </citation>
    <scope>NUCLEOTIDE SEQUENCE</scope>
    <source>
        <strain evidence="14">IoA-00</strain>
    </source>
</reference>
<dbReference type="GO" id="GO:0005509">
    <property type="term" value="F:calcium ion binding"/>
    <property type="evidence" value="ECO:0007669"/>
    <property type="project" value="InterPro"/>
</dbReference>
<feature type="disulfide bond" evidence="11">
    <location>
        <begin position="1090"/>
        <end position="1108"/>
    </location>
</feature>
<evidence type="ECO:0000256" key="10">
    <source>
        <dbReference type="PROSITE-ProRule" id="PRU00076"/>
    </source>
</evidence>
<dbReference type="InterPro" id="IPR009030">
    <property type="entry name" value="Growth_fac_rcpt_cys_sf"/>
</dbReference>
<keyword evidence="4" id="KW-0677">Repeat</keyword>
<evidence type="ECO:0000256" key="11">
    <source>
        <dbReference type="PROSITE-ProRule" id="PRU00124"/>
    </source>
</evidence>
<keyword evidence="8" id="KW-0675">Receptor</keyword>
<dbReference type="FunFam" id="4.10.400.10:FF:000230">
    <property type="entry name" value="Low-density lipoprotein RecePtor related"/>
    <property type="match status" value="1"/>
</dbReference>
<feature type="disulfide bond" evidence="11">
    <location>
        <begin position="1083"/>
        <end position="1095"/>
    </location>
</feature>
<keyword evidence="7 10" id="KW-1015">Disulfide bond</keyword>
<keyword evidence="15" id="KW-1185">Reference proteome</keyword>
<feature type="region of interest" description="Disordered" evidence="13">
    <location>
        <begin position="843"/>
        <end position="871"/>
    </location>
</feature>
<dbReference type="CDD" id="cd00112">
    <property type="entry name" value="LDLa"/>
    <property type="match status" value="5"/>
</dbReference>
<dbReference type="Gene3D" id="2.10.25.10">
    <property type="entry name" value="Laminin"/>
    <property type="match status" value="2"/>
</dbReference>
<feature type="disulfide bond" evidence="11">
    <location>
        <begin position="961"/>
        <end position="976"/>
    </location>
</feature>
<evidence type="ECO:0000256" key="9">
    <source>
        <dbReference type="ARBA" id="ARBA00023180"/>
    </source>
</evidence>
<dbReference type="PROSITE" id="PS50026">
    <property type="entry name" value="EGF_3"/>
    <property type="match status" value="1"/>
</dbReference>
<dbReference type="InterPro" id="IPR000152">
    <property type="entry name" value="EGF-type_Asp/Asn_hydroxyl_site"/>
</dbReference>
<dbReference type="PROSITE" id="PS50068">
    <property type="entry name" value="LDLRA_2"/>
    <property type="match status" value="5"/>
</dbReference>
<dbReference type="EMBL" id="HG994581">
    <property type="protein sequence ID" value="CAF2878322.1"/>
    <property type="molecule type" value="Genomic_DNA"/>
</dbReference>
<dbReference type="PROSITE" id="PS00010">
    <property type="entry name" value="ASX_HYDROXYL"/>
    <property type="match status" value="1"/>
</dbReference>
<dbReference type="PRINTS" id="PR00261">
    <property type="entry name" value="LDLRECEPTOR"/>
</dbReference>
<evidence type="ECO:0000256" key="5">
    <source>
        <dbReference type="ARBA" id="ARBA00022989"/>
    </source>
</evidence>
<evidence type="ECO:0000256" key="4">
    <source>
        <dbReference type="ARBA" id="ARBA00022737"/>
    </source>
</evidence>
<dbReference type="PROSITE" id="PS01187">
    <property type="entry name" value="EGF_CA"/>
    <property type="match status" value="1"/>
</dbReference>
<evidence type="ECO:0000256" key="6">
    <source>
        <dbReference type="ARBA" id="ARBA00023136"/>
    </source>
</evidence>
<feature type="disulfide bond" evidence="11">
    <location>
        <begin position="1063"/>
        <end position="1078"/>
    </location>
</feature>
<dbReference type="SMART" id="SM00192">
    <property type="entry name" value="LDLa"/>
    <property type="match status" value="5"/>
</dbReference>
<dbReference type="InterPro" id="IPR036055">
    <property type="entry name" value="LDL_receptor-like_sf"/>
</dbReference>
<keyword evidence="12" id="KW-0175">Coiled coil</keyword>
<dbReference type="InterPro" id="IPR023415">
    <property type="entry name" value="LDLR_class-A_CS"/>
</dbReference>
<gene>
    <name evidence="14" type="ORF">LSAA_6380</name>
</gene>
<evidence type="ECO:0000256" key="12">
    <source>
        <dbReference type="SAM" id="Coils"/>
    </source>
</evidence>
<accession>A0A7R8H6B1</accession>
<dbReference type="InterPro" id="IPR051221">
    <property type="entry name" value="LDLR-related"/>
</dbReference>
<keyword evidence="6" id="KW-0472">Membrane</keyword>
<dbReference type="PANTHER" id="PTHR22722:SF14">
    <property type="entry name" value="MEGALIN, ISOFORM A"/>
    <property type="match status" value="1"/>
</dbReference>
<proteinExistence type="predicted"/>
<dbReference type="CDD" id="cd00054">
    <property type="entry name" value="EGF_CA"/>
    <property type="match status" value="1"/>
</dbReference>
<evidence type="ECO:0000313" key="14">
    <source>
        <dbReference type="EMBL" id="CAF2878322.1"/>
    </source>
</evidence>
<evidence type="ECO:0000256" key="13">
    <source>
        <dbReference type="SAM" id="MobiDB-lite"/>
    </source>
</evidence>
<evidence type="ECO:0000256" key="8">
    <source>
        <dbReference type="ARBA" id="ARBA00023170"/>
    </source>
</evidence>
<dbReference type="GO" id="GO:0006898">
    <property type="term" value="P:receptor-mediated endocytosis"/>
    <property type="evidence" value="ECO:0007669"/>
    <property type="project" value="TreeGrafter"/>
</dbReference>
<dbReference type="GO" id="GO:0042562">
    <property type="term" value="F:hormone binding"/>
    <property type="evidence" value="ECO:0007669"/>
    <property type="project" value="TreeGrafter"/>
</dbReference>
<dbReference type="PANTHER" id="PTHR22722">
    <property type="entry name" value="LOW-DENSITY LIPOPROTEIN RECEPTOR-RELATED PROTEIN 2-RELATED"/>
    <property type="match status" value="1"/>
</dbReference>
<name>A0A7R8H6B1_LEPSM</name>
<evidence type="ECO:0000313" key="15">
    <source>
        <dbReference type="Proteomes" id="UP000675881"/>
    </source>
</evidence>
<dbReference type="SUPFAM" id="SSF57184">
    <property type="entry name" value="Growth factor receptor domain"/>
    <property type="match status" value="1"/>
</dbReference>
<protein>
    <submittedName>
        <fullName evidence="14">LRP2</fullName>
    </submittedName>
</protein>
<feature type="region of interest" description="Disordered" evidence="13">
    <location>
        <begin position="145"/>
        <end position="183"/>
    </location>
</feature>
<evidence type="ECO:0000256" key="1">
    <source>
        <dbReference type="ARBA" id="ARBA00004167"/>
    </source>
</evidence>
<evidence type="ECO:0000256" key="7">
    <source>
        <dbReference type="ARBA" id="ARBA00023157"/>
    </source>
</evidence>
<feature type="disulfide bond" evidence="11">
    <location>
        <begin position="1005"/>
        <end position="1020"/>
    </location>
</feature>
<dbReference type="InterPro" id="IPR001881">
    <property type="entry name" value="EGF-like_Ca-bd_dom"/>
</dbReference>
<dbReference type="SMART" id="SM00181">
    <property type="entry name" value="EGF"/>
    <property type="match status" value="3"/>
</dbReference>
<keyword evidence="5" id="KW-1133">Transmembrane helix</keyword>
<evidence type="ECO:0000256" key="2">
    <source>
        <dbReference type="ARBA" id="ARBA00022536"/>
    </source>
</evidence>
<keyword evidence="9" id="KW-0325">Glycoprotein</keyword>
<feature type="disulfide bond" evidence="10">
    <location>
        <begin position="1207"/>
        <end position="1217"/>
    </location>
</feature>
<evidence type="ECO:0000256" key="3">
    <source>
        <dbReference type="ARBA" id="ARBA00022692"/>
    </source>
</evidence>
<dbReference type="PROSITE" id="PS01209">
    <property type="entry name" value="LDLRA_1"/>
    <property type="match status" value="2"/>
</dbReference>
<dbReference type="SMART" id="SM00179">
    <property type="entry name" value="EGF_CA"/>
    <property type="match status" value="1"/>
</dbReference>
<organism evidence="14 15">
    <name type="scientific">Lepeophtheirus salmonis</name>
    <name type="common">Salmon louse</name>
    <name type="synonym">Caligus salmonis</name>
    <dbReference type="NCBI Taxonomy" id="72036"/>
    <lineage>
        <taxon>Eukaryota</taxon>
        <taxon>Metazoa</taxon>
        <taxon>Ecdysozoa</taxon>
        <taxon>Arthropoda</taxon>
        <taxon>Crustacea</taxon>
        <taxon>Multicrustacea</taxon>
        <taxon>Hexanauplia</taxon>
        <taxon>Copepoda</taxon>
        <taxon>Siphonostomatoida</taxon>
        <taxon>Caligidae</taxon>
        <taxon>Lepeophtheirus</taxon>
    </lineage>
</organism>
<feature type="coiled-coil region" evidence="12">
    <location>
        <begin position="422"/>
        <end position="528"/>
    </location>
</feature>
<feature type="disulfide bond" evidence="11">
    <location>
        <begin position="1102"/>
        <end position="1117"/>
    </location>
</feature>
<dbReference type="GO" id="GO:0043235">
    <property type="term" value="C:receptor complex"/>
    <property type="evidence" value="ECO:0007669"/>
    <property type="project" value="TreeGrafter"/>
</dbReference>
<dbReference type="InterPro" id="IPR002172">
    <property type="entry name" value="LDrepeatLR_classA_rpt"/>
</dbReference>
<dbReference type="Proteomes" id="UP000675881">
    <property type="component" value="Chromosome 2"/>
</dbReference>
<comment type="caution">
    <text evidence="10">Lacks conserved residue(s) required for the propagation of feature annotation.</text>
</comment>
<dbReference type="GO" id="GO:0016324">
    <property type="term" value="C:apical plasma membrane"/>
    <property type="evidence" value="ECO:0007669"/>
    <property type="project" value="TreeGrafter"/>
</dbReference>
<dbReference type="InterPro" id="IPR018097">
    <property type="entry name" value="EGF_Ca-bd_CS"/>
</dbReference>